<keyword evidence="2" id="KW-1185">Reference proteome</keyword>
<dbReference type="AlphaFoldDB" id="A0A7W8UHU0"/>
<proteinExistence type="predicted"/>
<gene>
    <name evidence="1" type="ORF">GGD55_006238</name>
</gene>
<name>A0A7W8UHU0_9HYPH</name>
<comment type="caution">
    <text evidence="1">The sequence shown here is derived from an EMBL/GenBank/DDBJ whole genome shotgun (WGS) entry which is preliminary data.</text>
</comment>
<dbReference type="EMBL" id="JACHBK010000021">
    <property type="protein sequence ID" value="MBB5539488.1"/>
    <property type="molecule type" value="Genomic_DNA"/>
</dbReference>
<organism evidence="1 2">
    <name type="scientific">Rhizobium giardinii</name>
    <dbReference type="NCBI Taxonomy" id="56731"/>
    <lineage>
        <taxon>Bacteria</taxon>
        <taxon>Pseudomonadati</taxon>
        <taxon>Pseudomonadota</taxon>
        <taxon>Alphaproteobacteria</taxon>
        <taxon>Hyphomicrobiales</taxon>
        <taxon>Rhizobiaceae</taxon>
        <taxon>Rhizobium/Agrobacterium group</taxon>
        <taxon>Rhizobium</taxon>
    </lineage>
</organism>
<accession>A0A7W8UHU0</accession>
<sequence>MSQPVWSGDTNGGGVVASASCLGHFRLKGELNAESKIRRVI</sequence>
<evidence type="ECO:0000313" key="2">
    <source>
        <dbReference type="Proteomes" id="UP000585507"/>
    </source>
</evidence>
<protein>
    <submittedName>
        <fullName evidence="1">Uncharacterized protein</fullName>
    </submittedName>
</protein>
<dbReference type="Proteomes" id="UP000585507">
    <property type="component" value="Unassembled WGS sequence"/>
</dbReference>
<evidence type="ECO:0000313" key="1">
    <source>
        <dbReference type="EMBL" id="MBB5539488.1"/>
    </source>
</evidence>
<reference evidence="1 2" key="1">
    <citation type="submission" date="2020-08" db="EMBL/GenBank/DDBJ databases">
        <title>Genomic Encyclopedia of Type Strains, Phase IV (KMG-V): Genome sequencing to study the core and pangenomes of soil and plant-associated prokaryotes.</title>
        <authorList>
            <person name="Whitman W."/>
        </authorList>
    </citation>
    <scope>NUCLEOTIDE SEQUENCE [LARGE SCALE GENOMIC DNA]</scope>
    <source>
        <strain evidence="1 2">SEMIA 4084</strain>
    </source>
</reference>